<dbReference type="InterPro" id="IPR011009">
    <property type="entry name" value="Kinase-like_dom_sf"/>
</dbReference>
<evidence type="ECO:0000313" key="3">
    <source>
        <dbReference type="Proteomes" id="UP000269539"/>
    </source>
</evidence>
<accession>A0A3M7D0A8</accession>
<evidence type="ECO:0000259" key="1">
    <source>
        <dbReference type="Pfam" id="PF01636"/>
    </source>
</evidence>
<name>A0A3M7D0A8_HORWE</name>
<proteinExistence type="predicted"/>
<dbReference type="InterPro" id="IPR051678">
    <property type="entry name" value="AGP_Transferase"/>
</dbReference>
<sequence>MDHHNAKKSRWKNFAVVLVYRAMTSKYLRGVCRWEGGVLMLPSFCSVCIKSTHETNLSEAHAMEFVRSNTSIPVPKVYQAFERKGRVYIVMERIKAANVGNKWSSISNTSRERIFQQLRPMIEELRTLQPPKGMGVANVDGGPIFDPRLPTQSEWGPFSDIDDFHKALVDHQDIGSVVDENYGDLRELAAFYRQTWSQPVFTHGDLSSFNILYDGERVVGIIDWETAGWLPSYWEYVTAGNANPQNAFWQAEVDRFLQPLPHARAMDSSHVATFKGLNSPELAVPSKRCRNFFCST</sequence>
<dbReference type="SUPFAM" id="SSF56112">
    <property type="entry name" value="Protein kinase-like (PK-like)"/>
    <property type="match status" value="1"/>
</dbReference>
<dbReference type="PANTHER" id="PTHR21310">
    <property type="entry name" value="AMINOGLYCOSIDE PHOSPHOTRANSFERASE-RELATED-RELATED"/>
    <property type="match status" value="1"/>
</dbReference>
<dbReference type="PANTHER" id="PTHR21310:SF55">
    <property type="entry name" value="AMINOGLYCOSIDE PHOSPHOTRANSFERASE DOMAIN-CONTAINING PROTEIN"/>
    <property type="match status" value="1"/>
</dbReference>
<evidence type="ECO:0000313" key="2">
    <source>
        <dbReference type="EMBL" id="RMY57694.1"/>
    </source>
</evidence>
<reference evidence="2 3" key="1">
    <citation type="journal article" date="2018" name="BMC Genomics">
        <title>Genomic evidence for intraspecific hybridization in a clonal and extremely halotolerant yeast.</title>
        <authorList>
            <person name="Gostincar C."/>
            <person name="Stajich J.E."/>
            <person name="Zupancic J."/>
            <person name="Zalar P."/>
            <person name="Gunde-Cimerman N."/>
        </authorList>
    </citation>
    <scope>NUCLEOTIDE SEQUENCE [LARGE SCALE GENOMIC DNA]</scope>
    <source>
        <strain evidence="2 3">EXF-10513</strain>
    </source>
</reference>
<dbReference type="Proteomes" id="UP000269539">
    <property type="component" value="Unassembled WGS sequence"/>
</dbReference>
<dbReference type="CDD" id="cd05120">
    <property type="entry name" value="APH_ChoK_like"/>
    <property type="match status" value="1"/>
</dbReference>
<dbReference type="Gene3D" id="3.90.1200.10">
    <property type="match status" value="1"/>
</dbReference>
<dbReference type="EMBL" id="QWIO01002335">
    <property type="protein sequence ID" value="RMY57694.1"/>
    <property type="molecule type" value="Genomic_DNA"/>
</dbReference>
<organism evidence="2 3">
    <name type="scientific">Hortaea werneckii</name>
    <name type="common">Black yeast</name>
    <name type="synonym">Cladosporium werneckii</name>
    <dbReference type="NCBI Taxonomy" id="91943"/>
    <lineage>
        <taxon>Eukaryota</taxon>
        <taxon>Fungi</taxon>
        <taxon>Dikarya</taxon>
        <taxon>Ascomycota</taxon>
        <taxon>Pezizomycotina</taxon>
        <taxon>Dothideomycetes</taxon>
        <taxon>Dothideomycetidae</taxon>
        <taxon>Mycosphaerellales</taxon>
        <taxon>Teratosphaeriaceae</taxon>
        <taxon>Hortaea</taxon>
    </lineage>
</organism>
<feature type="domain" description="Aminoglycoside phosphotransferase" evidence="1">
    <location>
        <begin position="52"/>
        <end position="254"/>
    </location>
</feature>
<dbReference type="Pfam" id="PF01636">
    <property type="entry name" value="APH"/>
    <property type="match status" value="1"/>
</dbReference>
<dbReference type="AlphaFoldDB" id="A0A3M7D0A8"/>
<gene>
    <name evidence="2" type="ORF">D0864_13476</name>
</gene>
<dbReference type="InterPro" id="IPR002575">
    <property type="entry name" value="Aminoglycoside_PTrfase"/>
</dbReference>
<dbReference type="VEuPathDB" id="FungiDB:BTJ68_11309"/>
<comment type="caution">
    <text evidence="2">The sequence shown here is derived from an EMBL/GenBank/DDBJ whole genome shotgun (WGS) entry which is preliminary data.</text>
</comment>
<protein>
    <recommendedName>
        <fullName evidence="1">Aminoglycoside phosphotransferase domain-containing protein</fullName>
    </recommendedName>
</protein>